<dbReference type="Pfam" id="PF13361">
    <property type="entry name" value="UvrD_C"/>
    <property type="match status" value="2"/>
</dbReference>
<dbReference type="PROSITE" id="PS51217">
    <property type="entry name" value="UVRD_HELICASE_CTER"/>
    <property type="match status" value="1"/>
</dbReference>
<feature type="domain" description="UvrD-like helicase C-terminal" evidence="14">
    <location>
        <begin position="495"/>
        <end position="772"/>
    </location>
</feature>
<evidence type="ECO:0000256" key="2">
    <source>
        <dbReference type="ARBA" id="ARBA00022741"/>
    </source>
</evidence>
<evidence type="ECO:0000256" key="3">
    <source>
        <dbReference type="ARBA" id="ARBA00022801"/>
    </source>
</evidence>
<dbReference type="PANTHER" id="PTHR11070:SF2">
    <property type="entry name" value="ATP-DEPENDENT DNA HELICASE SRS2"/>
    <property type="match status" value="1"/>
</dbReference>
<accession>A0AAU8TKH6</accession>
<evidence type="ECO:0000313" key="15">
    <source>
        <dbReference type="EMBL" id="AKA82696.1"/>
    </source>
</evidence>
<sequence>MNPFDRARLQAHQARYQLVAVCGSGLPTSTELLTQLETVLALCIEQVPPDNTILGNGSAALYRDEQFIYVRNDVDAKEHAYLVAHELGHWFLDAEKPSTSITRLSSLTASQGTPASLVVEAYGTRERQELQANVFAREFLLPRLLAKQLWLNGNTARQIAQLLIIPLELVRLQLADALLLPETVPLAPQPIFAPSPDQVTAAKAQERFVNVVAGPGTGKTTTLVHRVKHLIDSGVEPSKILVLTFTNKAAHELVERLRASGVQGSADIWAGTFHAFGLEFLRKYHHAFGLDSDVRVADLLQEVQLMIRRLPSVNLQYYLRLQDPYDWLPSVISHIKRLKEELVTPDLYRRRLCALPAPANDIALQQADIAALYEAHEQALEAAKMVDYVDLIAKPALRAKSDRASVSLVIDHYEHILVDEYQDVTEAMVELIRQLAGKAKSLWVVGDIRQAVHHWRGASVKSLIKFDQAFRGENAGATVGKYTLDINRRSKKEILDLFSVSGRIHQLQPSLPLDAMTASRGSSAQLPILVSCSTPHTLNLSVANQIHQLNGLGVPYRDQAVICRRKSELARLADDLAKNGVPILYIGDIYQRPEIKTLICLMQVLCHRHPRALIGLTGDPFLTMPKQDLELLNQITHKGVALQRGRWLGRSIPGLSPAGDTVNANLKGLLRNHSRHSNPWDLVCDLLFDRRYGVPPISDNSIKAQTARLALWQFVYAVRNGDGDVTQARLSKYLLREELRRRIGETGRERDLPPEASVMDAVRVITVHASKGLEFPAVHLGYVDKESFGPNPPFNHDPRVQELIPPEVLGSTAAEHAFEEAVERNNLLYVALSRARDRLYLYEHKDSRDRPPPLQHASARFLKLTGIPQPSAVSSGRTAFSRPGTTMPVITHQGFESYARCPLQYHYRHELSLTAEQDIDISIRARGAVMDTLRAVFKDGAIPSEAFKQAWAAHKLPDKNDDPALQRDAVIACKRGLLLGKQSTGTYVDGLVSELQGIRIELPWMLQEGFGANAKLHWIRAGSGASYTANSARPMLLNINGARWPILIVYSLLTDKSSEVEPSKMASATGSYKAAERFANGDRSATPGTHCDRCAYLSMCSKVP</sequence>
<reference evidence="15 16" key="1">
    <citation type="journal article" date="2015" name="Genome Announc.">
        <title>Complete Genome Sequence of Biocontrol Strain Pseudomonas fluorescens LBUM223.</title>
        <authorList>
            <person name="Roquigny R."/>
            <person name="Arseneault T."/>
            <person name="Gadkar V.J."/>
            <person name="Novinscak A."/>
            <person name="Joly D.L."/>
            <person name="Filion M."/>
        </authorList>
    </citation>
    <scope>NUCLEOTIDE SEQUENCE [LARGE SCALE GENOMIC DNA]</scope>
    <source>
        <strain evidence="15 16">LBUM223</strain>
    </source>
</reference>
<dbReference type="Gene3D" id="1.10.486.10">
    <property type="entry name" value="PCRA, domain 4"/>
    <property type="match status" value="1"/>
</dbReference>
<evidence type="ECO:0000256" key="6">
    <source>
        <dbReference type="ARBA" id="ARBA00023125"/>
    </source>
</evidence>
<dbReference type="PANTHER" id="PTHR11070">
    <property type="entry name" value="UVRD / RECB / PCRA DNA HELICASE FAMILY MEMBER"/>
    <property type="match status" value="1"/>
</dbReference>
<dbReference type="EMBL" id="CP011117">
    <property type="protein sequence ID" value="AKA82696.1"/>
    <property type="molecule type" value="Genomic_DNA"/>
</dbReference>
<keyword evidence="3 12" id="KW-0378">Hydrolase</keyword>
<dbReference type="Gene3D" id="1.10.10.160">
    <property type="match status" value="1"/>
</dbReference>
<feature type="domain" description="UvrD-like helicase ATP-binding" evidence="13">
    <location>
        <begin position="192"/>
        <end position="491"/>
    </location>
</feature>
<evidence type="ECO:0000256" key="5">
    <source>
        <dbReference type="ARBA" id="ARBA00022840"/>
    </source>
</evidence>
<evidence type="ECO:0000256" key="12">
    <source>
        <dbReference type="PROSITE-ProRule" id="PRU00560"/>
    </source>
</evidence>
<evidence type="ECO:0000256" key="10">
    <source>
        <dbReference type="ARBA" id="ARBA00034923"/>
    </source>
</evidence>
<evidence type="ECO:0000256" key="7">
    <source>
        <dbReference type="ARBA" id="ARBA00023235"/>
    </source>
</evidence>
<dbReference type="GO" id="GO:0005524">
    <property type="term" value="F:ATP binding"/>
    <property type="evidence" value="ECO:0007669"/>
    <property type="project" value="UniProtKB-UniRule"/>
</dbReference>
<dbReference type="PROSITE" id="PS51198">
    <property type="entry name" value="UVRD_HELICASE_ATP_BIND"/>
    <property type="match status" value="1"/>
</dbReference>
<dbReference type="GO" id="GO:0043138">
    <property type="term" value="F:3'-5' DNA helicase activity"/>
    <property type="evidence" value="ECO:0007669"/>
    <property type="project" value="UniProtKB-EC"/>
</dbReference>
<keyword evidence="7" id="KW-0413">Isomerase</keyword>
<keyword evidence="2 12" id="KW-0547">Nucleotide-binding</keyword>
<keyword evidence="4 12" id="KW-0347">Helicase</keyword>
<dbReference type="InterPro" id="IPR013986">
    <property type="entry name" value="DExx_box_DNA_helicase_dom_sf"/>
</dbReference>
<dbReference type="InterPro" id="IPR014016">
    <property type="entry name" value="UvrD-like_ATP-bd"/>
</dbReference>
<dbReference type="InterPro" id="IPR010359">
    <property type="entry name" value="IrrE_HExxH"/>
</dbReference>
<keyword evidence="5 12" id="KW-0067">ATP-binding</keyword>
<evidence type="ECO:0000256" key="4">
    <source>
        <dbReference type="ARBA" id="ARBA00022806"/>
    </source>
</evidence>
<evidence type="ECO:0000256" key="9">
    <source>
        <dbReference type="ARBA" id="ARBA00034808"/>
    </source>
</evidence>
<evidence type="ECO:0000313" key="16">
    <source>
        <dbReference type="Proteomes" id="UP000033099"/>
    </source>
</evidence>
<evidence type="ECO:0000256" key="8">
    <source>
        <dbReference type="ARBA" id="ARBA00034617"/>
    </source>
</evidence>
<dbReference type="RefSeq" id="WP_046069580.1">
    <property type="nucleotide sequence ID" value="NZ_CP011117.2"/>
</dbReference>
<comment type="catalytic activity">
    <reaction evidence="8">
        <text>Couples ATP hydrolysis with the unwinding of duplex DNA by translocating in the 3'-5' direction.</text>
        <dbReference type="EC" id="5.6.2.4"/>
    </reaction>
</comment>
<evidence type="ECO:0000259" key="14">
    <source>
        <dbReference type="PROSITE" id="PS51217"/>
    </source>
</evidence>
<dbReference type="GO" id="GO:0000725">
    <property type="term" value="P:recombinational repair"/>
    <property type="evidence" value="ECO:0007669"/>
    <property type="project" value="TreeGrafter"/>
</dbReference>
<feature type="binding site" evidence="12">
    <location>
        <begin position="213"/>
        <end position="220"/>
    </location>
    <ligand>
        <name>ATP</name>
        <dbReference type="ChEBI" id="CHEBI:30616"/>
    </ligand>
</feature>
<dbReference type="AlphaFoldDB" id="A0AAU8TKH6"/>
<dbReference type="SUPFAM" id="SSF52540">
    <property type="entry name" value="P-loop containing nucleoside triphosphate hydrolases"/>
    <property type="match status" value="1"/>
</dbReference>
<comment type="similarity">
    <text evidence="1">Belongs to the helicase family. UvrD subfamily.</text>
</comment>
<name>A0AAU8TKH6_9PSED</name>
<comment type="catalytic activity">
    <reaction evidence="11">
        <text>ATP + H2O = ADP + phosphate + H(+)</text>
        <dbReference type="Rhea" id="RHEA:13065"/>
        <dbReference type="ChEBI" id="CHEBI:15377"/>
        <dbReference type="ChEBI" id="CHEBI:15378"/>
        <dbReference type="ChEBI" id="CHEBI:30616"/>
        <dbReference type="ChEBI" id="CHEBI:43474"/>
        <dbReference type="ChEBI" id="CHEBI:456216"/>
        <dbReference type="EC" id="5.6.2.4"/>
    </reaction>
</comment>
<dbReference type="GO" id="GO:0016787">
    <property type="term" value="F:hydrolase activity"/>
    <property type="evidence" value="ECO:0007669"/>
    <property type="project" value="UniProtKB-UniRule"/>
</dbReference>
<dbReference type="Gene3D" id="3.40.50.300">
    <property type="entry name" value="P-loop containing nucleotide triphosphate hydrolases"/>
    <property type="match status" value="2"/>
</dbReference>
<dbReference type="Proteomes" id="UP000033099">
    <property type="component" value="Chromosome"/>
</dbReference>
<dbReference type="EC" id="5.6.2.4" evidence="9"/>
<dbReference type="GO" id="GO:0003677">
    <property type="term" value="F:DNA binding"/>
    <property type="evidence" value="ECO:0007669"/>
    <property type="project" value="UniProtKB-KW"/>
</dbReference>
<protein>
    <recommendedName>
        <fullName evidence="9">DNA 3'-5' helicase</fullName>
        <ecNumber evidence="9">5.6.2.4</ecNumber>
    </recommendedName>
    <alternativeName>
        <fullName evidence="10">DNA 3'-5' helicase II</fullName>
    </alternativeName>
</protein>
<dbReference type="Pfam" id="PF06114">
    <property type="entry name" value="Peptidase_M78"/>
    <property type="match status" value="1"/>
</dbReference>
<dbReference type="Pfam" id="PF00580">
    <property type="entry name" value="UvrD-helicase"/>
    <property type="match status" value="1"/>
</dbReference>
<dbReference type="InterPro" id="IPR014017">
    <property type="entry name" value="DNA_helicase_UvrD-like_C"/>
</dbReference>
<dbReference type="Gene3D" id="1.10.10.2910">
    <property type="match status" value="1"/>
</dbReference>
<dbReference type="KEGG" id="pfb:VO64_2150"/>
<proteinExistence type="inferred from homology"/>
<dbReference type="CDD" id="cd17932">
    <property type="entry name" value="DEXQc_UvrD"/>
    <property type="match status" value="1"/>
</dbReference>
<evidence type="ECO:0000256" key="11">
    <source>
        <dbReference type="ARBA" id="ARBA00048988"/>
    </source>
</evidence>
<gene>
    <name evidence="15" type="ORF">VO64_2150</name>
</gene>
<organism evidence="15 16">
    <name type="scientific">Pseudomonas synxantha</name>
    <dbReference type="NCBI Taxonomy" id="47883"/>
    <lineage>
        <taxon>Bacteria</taxon>
        <taxon>Pseudomonadati</taxon>
        <taxon>Pseudomonadota</taxon>
        <taxon>Gammaproteobacteria</taxon>
        <taxon>Pseudomonadales</taxon>
        <taxon>Pseudomonadaceae</taxon>
        <taxon>Pseudomonas</taxon>
    </lineage>
</organism>
<dbReference type="InterPro" id="IPR027417">
    <property type="entry name" value="P-loop_NTPase"/>
</dbReference>
<evidence type="ECO:0000256" key="1">
    <source>
        <dbReference type="ARBA" id="ARBA00009922"/>
    </source>
</evidence>
<evidence type="ECO:0000259" key="13">
    <source>
        <dbReference type="PROSITE" id="PS51198"/>
    </source>
</evidence>
<keyword evidence="6" id="KW-0238">DNA-binding</keyword>
<dbReference type="InterPro" id="IPR000212">
    <property type="entry name" value="DNA_helicase_UvrD/REP"/>
</dbReference>